<dbReference type="PROSITE" id="PS50097">
    <property type="entry name" value="BTB"/>
    <property type="match status" value="1"/>
</dbReference>
<accession>A0A4Y2ISV1</accession>
<dbReference type="InterPro" id="IPR000210">
    <property type="entry name" value="BTB/POZ_dom"/>
</dbReference>
<evidence type="ECO:0000313" key="2">
    <source>
        <dbReference type="EMBL" id="GBM80958.1"/>
    </source>
</evidence>
<dbReference type="SMART" id="SM00225">
    <property type="entry name" value="BTB"/>
    <property type="match status" value="1"/>
</dbReference>
<dbReference type="EMBL" id="BGPR01002914">
    <property type="protein sequence ID" value="GBM80958.1"/>
    <property type="molecule type" value="Genomic_DNA"/>
</dbReference>
<dbReference type="PANTHER" id="PTHR24413">
    <property type="entry name" value="SPECKLE-TYPE POZ PROTEIN"/>
    <property type="match status" value="1"/>
</dbReference>
<dbReference type="InterPro" id="IPR011333">
    <property type="entry name" value="SKP1/BTB/POZ_sf"/>
</dbReference>
<name>A0A4Y2ISV1_ARAVE</name>
<reference evidence="2 3" key="1">
    <citation type="journal article" date="2019" name="Sci. Rep.">
        <title>Orb-weaving spider Araneus ventricosus genome elucidates the spidroin gene catalogue.</title>
        <authorList>
            <person name="Kono N."/>
            <person name="Nakamura H."/>
            <person name="Ohtoshi R."/>
            <person name="Moran D.A.P."/>
            <person name="Shinohara A."/>
            <person name="Yoshida Y."/>
            <person name="Fujiwara M."/>
            <person name="Mori M."/>
            <person name="Tomita M."/>
            <person name="Arakawa K."/>
        </authorList>
    </citation>
    <scope>NUCLEOTIDE SEQUENCE [LARGE SCALE GENOMIC DNA]</scope>
</reference>
<dbReference type="Gene3D" id="1.25.40.420">
    <property type="match status" value="1"/>
</dbReference>
<dbReference type="Pfam" id="PF00651">
    <property type="entry name" value="BTB"/>
    <property type="match status" value="1"/>
</dbReference>
<comment type="caution">
    <text evidence="2">The sequence shown here is derived from an EMBL/GenBank/DDBJ whole genome shotgun (WGS) entry which is preliminary data.</text>
</comment>
<dbReference type="Proteomes" id="UP000499080">
    <property type="component" value="Unassembled WGS sequence"/>
</dbReference>
<feature type="domain" description="BTB" evidence="1">
    <location>
        <begin position="362"/>
        <end position="429"/>
    </location>
</feature>
<proteinExistence type="predicted"/>
<evidence type="ECO:0000313" key="3">
    <source>
        <dbReference type="Proteomes" id="UP000499080"/>
    </source>
</evidence>
<dbReference type="SUPFAM" id="SSF54695">
    <property type="entry name" value="POZ domain"/>
    <property type="match status" value="1"/>
</dbReference>
<dbReference type="CDD" id="cd18186">
    <property type="entry name" value="BTB_POZ_ZBTB_KLHL-like"/>
    <property type="match status" value="1"/>
</dbReference>
<dbReference type="AlphaFoldDB" id="A0A4Y2ISV1"/>
<sequence length="528" mass="60921">MSKSKWVLVLYPNCVDCRLQREYSDNSGGPDTFEIDHELSFLTGDGSVIHSEIFRNKKYRKGYIDWDSVLRAKRDDVFVHKKHLFIPGDTLTIRCRMWKSQGSLSESVKCSIETQIVTECKTFVGAIQKFSSLRTSSQNFLNILYADSEFFRVMDLYIFDDGKLVIDIGLINYEPTNMYMFKVFIMDAYKNKVKSCHGEIYDRQPFYIPLTFSRKRLIENKELYLPNDELTLRFEVFCPRISNYPSKINDMTYDYDCEDIQATITNPMNSNFASEEYHTESLILLKKGTNIENVNSSSKEHHTEEGAGKGLEKIEDMSYDCEDMQAAITNATNTNSSKEHHTKCLTTLKDGLISLFSEGILCDTKLKTSTDNFPAHKVVLSAQSPVFKSMFATDMREKTSSCVDIEDLDADTVHKMLLFMYSDTVDNLNYESAKNLYFAADKYNIVSLRHKCSDFLKQYLLHSNCCEVLLLAENHQDTDLKRCVQDCIAENDEAVFSSDEWKDLEENHPRLTTETLRVVYSSLKNRKT</sequence>
<gene>
    <name evidence="2" type="primary">Tdpoz4_7</name>
    <name evidence="2" type="ORF">AVEN_11481_1</name>
</gene>
<organism evidence="2 3">
    <name type="scientific">Araneus ventricosus</name>
    <name type="common">Orbweaver spider</name>
    <name type="synonym">Epeira ventricosa</name>
    <dbReference type="NCBI Taxonomy" id="182803"/>
    <lineage>
        <taxon>Eukaryota</taxon>
        <taxon>Metazoa</taxon>
        <taxon>Ecdysozoa</taxon>
        <taxon>Arthropoda</taxon>
        <taxon>Chelicerata</taxon>
        <taxon>Arachnida</taxon>
        <taxon>Araneae</taxon>
        <taxon>Araneomorphae</taxon>
        <taxon>Entelegynae</taxon>
        <taxon>Araneoidea</taxon>
        <taxon>Araneidae</taxon>
        <taxon>Araneus</taxon>
    </lineage>
</organism>
<dbReference type="OrthoDB" id="6359816at2759"/>
<evidence type="ECO:0000259" key="1">
    <source>
        <dbReference type="PROSITE" id="PS50097"/>
    </source>
</evidence>
<keyword evidence="3" id="KW-1185">Reference proteome</keyword>
<dbReference type="Gene3D" id="3.30.710.10">
    <property type="entry name" value="Potassium Channel Kv1.1, Chain A"/>
    <property type="match status" value="1"/>
</dbReference>
<protein>
    <submittedName>
        <fullName evidence="2">TD and POZ domain-containing protein 4</fullName>
    </submittedName>
</protein>